<reference evidence="3 4" key="1">
    <citation type="journal article" date="2009" name="Environ. Microbiol.">
        <title>Genome sequence of Desulfobacterium autotrophicum HRM2, a marine sulfate reducer oxidizing organic carbon completely to carbon dioxide.</title>
        <authorList>
            <person name="Strittmatter A.W."/>
            <person name="Liesegang H."/>
            <person name="Rabus R."/>
            <person name="Decker I."/>
            <person name="Amann J."/>
            <person name="Andres S."/>
            <person name="Henne A."/>
            <person name="Fricke W.F."/>
            <person name="Martinez-Arias R."/>
            <person name="Bartels D."/>
            <person name="Goesmann A."/>
            <person name="Krause L."/>
            <person name="Puehler A."/>
            <person name="Klenk H.P."/>
            <person name="Richter M."/>
            <person name="Schuler M."/>
            <person name="Gloeckner F.O."/>
            <person name="Meyerdierks A."/>
            <person name="Gottschalk G."/>
            <person name="Amann R."/>
        </authorList>
    </citation>
    <scope>NUCLEOTIDE SEQUENCE [LARGE SCALE GENOMIC DNA]</scope>
    <source>
        <strain evidence="4">ATCC 43914 / DSM 3382 / HRM2</strain>
    </source>
</reference>
<dbReference type="STRING" id="177437.HRM2_15210"/>
<dbReference type="HOGENOM" id="CLU_049301_11_2_7"/>
<dbReference type="InterPro" id="IPR006016">
    <property type="entry name" value="UspA"/>
</dbReference>
<dbReference type="SUPFAM" id="SSF52402">
    <property type="entry name" value="Adenine nucleotide alpha hydrolases-like"/>
    <property type="match status" value="1"/>
</dbReference>
<dbReference type="PRINTS" id="PR01438">
    <property type="entry name" value="UNVRSLSTRESS"/>
</dbReference>
<dbReference type="CDD" id="cd00293">
    <property type="entry name" value="USP-like"/>
    <property type="match status" value="1"/>
</dbReference>
<dbReference type="EMBL" id="CP001087">
    <property type="protein sequence ID" value="ACN14630.1"/>
    <property type="molecule type" value="Genomic_DNA"/>
</dbReference>
<sequence length="161" mass="18351">MNRIKKILACIDLSPYSLNTLKYAIEFAKDTGAKVVVFNVINQHEISSIEAYNLHYPSFVAEKIPTKEYIDEMRKVRLEKIEALLNEHFADHRSLIEVKIEIGVPFEAILDAIETEKADLVVMATQGRGNLSRVFFGSVAEKVFRHSPVPVVSVRDNQKRH</sequence>
<comment type="similarity">
    <text evidence="1">Belongs to the universal stress protein A family.</text>
</comment>
<evidence type="ECO:0000259" key="2">
    <source>
        <dbReference type="Pfam" id="PF00582"/>
    </source>
</evidence>
<gene>
    <name evidence="3" type="ordered locus">HRM2_15210</name>
</gene>
<dbReference type="InterPro" id="IPR006015">
    <property type="entry name" value="Universal_stress_UspA"/>
</dbReference>
<feature type="domain" description="UspA" evidence="2">
    <location>
        <begin position="4"/>
        <end position="155"/>
    </location>
</feature>
<dbReference type="KEGG" id="dat:HRM2_15210"/>
<dbReference type="PANTHER" id="PTHR46268">
    <property type="entry name" value="STRESS RESPONSE PROTEIN NHAX"/>
    <property type="match status" value="1"/>
</dbReference>
<evidence type="ECO:0000256" key="1">
    <source>
        <dbReference type="ARBA" id="ARBA00008791"/>
    </source>
</evidence>
<dbReference type="OrthoDB" id="5431433at2"/>
<evidence type="ECO:0000313" key="3">
    <source>
        <dbReference type="EMBL" id="ACN14630.1"/>
    </source>
</evidence>
<dbReference type="Pfam" id="PF00582">
    <property type="entry name" value="Usp"/>
    <property type="match status" value="1"/>
</dbReference>
<dbReference type="PANTHER" id="PTHR46268:SF6">
    <property type="entry name" value="UNIVERSAL STRESS PROTEIN UP12"/>
    <property type="match status" value="1"/>
</dbReference>
<evidence type="ECO:0000313" key="4">
    <source>
        <dbReference type="Proteomes" id="UP000000442"/>
    </source>
</evidence>
<protein>
    <recommendedName>
        <fullName evidence="2">UspA domain-containing protein</fullName>
    </recommendedName>
</protein>
<name>C0Q9R6_DESAH</name>
<dbReference type="AlphaFoldDB" id="C0Q9R6"/>
<dbReference type="eggNOG" id="COG0589">
    <property type="taxonomic scope" value="Bacteria"/>
</dbReference>
<keyword evidence="4" id="KW-1185">Reference proteome</keyword>
<dbReference type="InterPro" id="IPR014729">
    <property type="entry name" value="Rossmann-like_a/b/a_fold"/>
</dbReference>
<dbReference type="Gene3D" id="3.40.50.620">
    <property type="entry name" value="HUPs"/>
    <property type="match status" value="1"/>
</dbReference>
<dbReference type="Proteomes" id="UP000000442">
    <property type="component" value="Chromosome"/>
</dbReference>
<organism evidence="3 4">
    <name type="scientific">Desulforapulum autotrophicum (strain ATCC 43914 / DSM 3382 / VKM B-1955 / HRM2)</name>
    <name type="common">Desulfobacterium autotrophicum</name>
    <dbReference type="NCBI Taxonomy" id="177437"/>
    <lineage>
        <taxon>Bacteria</taxon>
        <taxon>Pseudomonadati</taxon>
        <taxon>Thermodesulfobacteriota</taxon>
        <taxon>Desulfobacteria</taxon>
        <taxon>Desulfobacterales</taxon>
        <taxon>Desulfobacteraceae</taxon>
        <taxon>Desulforapulum</taxon>
    </lineage>
</organism>
<proteinExistence type="inferred from homology"/>
<dbReference type="RefSeq" id="WP_015903417.1">
    <property type="nucleotide sequence ID" value="NC_012108.1"/>
</dbReference>
<accession>C0Q9R6</accession>